<dbReference type="EMBL" id="JBHUOF010000021">
    <property type="protein sequence ID" value="MFD2800778.1"/>
    <property type="molecule type" value="Genomic_DNA"/>
</dbReference>
<evidence type="ECO:0000256" key="1">
    <source>
        <dbReference type="ARBA" id="ARBA00006484"/>
    </source>
</evidence>
<evidence type="ECO:0000256" key="2">
    <source>
        <dbReference type="ARBA" id="ARBA00023002"/>
    </source>
</evidence>
<evidence type="ECO:0000313" key="4">
    <source>
        <dbReference type="EMBL" id="MFD2800778.1"/>
    </source>
</evidence>
<dbReference type="Pfam" id="PF13561">
    <property type="entry name" value="adh_short_C2"/>
    <property type="match status" value="1"/>
</dbReference>
<evidence type="ECO:0000256" key="3">
    <source>
        <dbReference type="SAM" id="MobiDB-lite"/>
    </source>
</evidence>
<dbReference type="CDD" id="cd05233">
    <property type="entry name" value="SDR_c"/>
    <property type="match status" value="1"/>
</dbReference>
<comment type="caution">
    <text evidence="4">The sequence shown here is derived from an EMBL/GenBank/DDBJ whole genome shotgun (WGS) entry which is preliminary data.</text>
</comment>
<dbReference type="PANTHER" id="PTHR24321">
    <property type="entry name" value="DEHYDROGENASES, SHORT CHAIN"/>
    <property type="match status" value="1"/>
</dbReference>
<dbReference type="RefSeq" id="WP_377390541.1">
    <property type="nucleotide sequence ID" value="NZ_JBHSAN010000024.1"/>
</dbReference>
<comment type="similarity">
    <text evidence="1">Belongs to the short-chain dehydrogenases/reductases (SDR) family.</text>
</comment>
<feature type="region of interest" description="Disordered" evidence="3">
    <location>
        <begin position="262"/>
        <end position="322"/>
    </location>
</feature>
<name>A0ABW5WA27_9PSEU</name>
<reference evidence="5" key="1">
    <citation type="journal article" date="2019" name="Int. J. Syst. Evol. Microbiol.">
        <title>The Global Catalogue of Microorganisms (GCM) 10K type strain sequencing project: providing services to taxonomists for standard genome sequencing and annotation.</title>
        <authorList>
            <consortium name="The Broad Institute Genomics Platform"/>
            <consortium name="The Broad Institute Genome Sequencing Center for Infectious Disease"/>
            <person name="Wu L."/>
            <person name="Ma J."/>
        </authorList>
    </citation>
    <scope>NUCLEOTIDE SEQUENCE [LARGE SCALE GENOMIC DNA]</scope>
    <source>
        <strain evidence="5">IBRC-M 10906</strain>
    </source>
</reference>
<keyword evidence="5" id="KW-1185">Reference proteome</keyword>
<dbReference type="SUPFAM" id="SSF51735">
    <property type="entry name" value="NAD(P)-binding Rossmann-fold domains"/>
    <property type="match status" value="1"/>
</dbReference>
<dbReference type="InterPro" id="IPR036291">
    <property type="entry name" value="NAD(P)-bd_dom_sf"/>
</dbReference>
<dbReference type="Proteomes" id="UP001597478">
    <property type="component" value="Unassembled WGS sequence"/>
</dbReference>
<protein>
    <submittedName>
        <fullName evidence="4">SDR family NAD(P)-dependent oxidoreductase</fullName>
        <ecNumber evidence="4">1.1.1.-</ecNumber>
    </submittedName>
</protein>
<dbReference type="PRINTS" id="PR00080">
    <property type="entry name" value="SDRFAMILY"/>
</dbReference>
<keyword evidence="2 4" id="KW-0560">Oxidoreductase</keyword>
<evidence type="ECO:0000313" key="5">
    <source>
        <dbReference type="Proteomes" id="UP001597478"/>
    </source>
</evidence>
<dbReference type="InterPro" id="IPR002347">
    <property type="entry name" value="SDR_fam"/>
</dbReference>
<proteinExistence type="inferred from homology"/>
<organism evidence="4 5">
    <name type="scientific">Prauserella oleivorans</name>
    <dbReference type="NCBI Taxonomy" id="1478153"/>
    <lineage>
        <taxon>Bacteria</taxon>
        <taxon>Bacillati</taxon>
        <taxon>Actinomycetota</taxon>
        <taxon>Actinomycetes</taxon>
        <taxon>Pseudonocardiales</taxon>
        <taxon>Pseudonocardiaceae</taxon>
        <taxon>Prauserella</taxon>
    </lineage>
</organism>
<feature type="compositionally biased region" description="Polar residues" evidence="3">
    <location>
        <begin position="278"/>
        <end position="287"/>
    </location>
</feature>
<dbReference type="PANTHER" id="PTHR24321:SF8">
    <property type="entry name" value="ESTRADIOL 17-BETA-DEHYDROGENASE 8-RELATED"/>
    <property type="match status" value="1"/>
</dbReference>
<dbReference type="PRINTS" id="PR00081">
    <property type="entry name" value="GDHRDH"/>
</dbReference>
<gene>
    <name evidence="4" type="ORF">ACFS2C_15405</name>
</gene>
<dbReference type="GO" id="GO:0016491">
    <property type="term" value="F:oxidoreductase activity"/>
    <property type="evidence" value="ECO:0007669"/>
    <property type="project" value="UniProtKB-KW"/>
</dbReference>
<dbReference type="EC" id="1.1.1.-" evidence="4"/>
<dbReference type="Gene3D" id="3.40.50.720">
    <property type="entry name" value="NAD(P)-binding Rossmann-like Domain"/>
    <property type="match status" value="1"/>
</dbReference>
<sequence>MLMTDQERGVPRQTPTLVVVGGASGIGRAVLTRFAADGWHVVAADLHAENGAALVAELSGDGASVDFVETDASDESAVAAAVGRAVRASGRLDCMVNCAGVGGAFGPLVEIDVRDWDRTFAVLCRGVFLGVKHAARVMLGQDGGGSIVNIASIAGLGGGAGPQAYSAAKAAVVNLGFTAAAELGPHRIRVNTVCPGFIPTPMTRPADGDARQALHDVQPWPEFGTVQDVAAVVRFLGSEESRFITGETIVVDGGVRATGTRLPPVLRGGDPAARGLTGFSNGSTGQKSVVHEIPADSPARVGSAAIDPGGTAAGTQERKPEQ</sequence>
<accession>A0ABW5WA27</accession>